<gene>
    <name evidence="1" type="ORF">A2008_00440</name>
</gene>
<accession>A0A1F7WRK9</accession>
<dbReference type="AlphaFoldDB" id="A0A1F7WRK9"/>
<name>A0A1F7WRK9_9BACT</name>
<sequence>MNGVHSKKLIYKNGIFFAAAALVIFLAAVSGCGGGGAESDNPDDMIAIEGSVSQSVLPASPRTAAAAGRSYSISGALASEGDMVFLFLNGDSVGSTQIQGGKYKFYGGYKGRRLSLKFGLTNNEVFVGTVASDATGTIVLPEFDEYHVIAKKVIEVQAAEGRTKLDNFIVSNGRLDLTATVNTLRGLLASKFLAEPEIYGSSAPQLMAKINNLSIDANSAFSYRQLKIFADIPKTIAISPGSYSLGVREQGQFTVSMSGFTDKSLVYKVNDMIGGSSAVGTITQSGLYTAPGTIDLQTAVTVSAQSVEDTTQQASALVVLTPVVITLNGGKDSISLSTLDKDYNMPYTVTGHGDKRLRWYVNDIEFGNILTVGYISSAGRYSQPAKIPSVKITVKAISVADDTKSDACEIIITQ</sequence>
<dbReference type="STRING" id="1817813.A2008_00440"/>
<dbReference type="Proteomes" id="UP000178735">
    <property type="component" value="Unassembled WGS sequence"/>
</dbReference>
<dbReference type="EMBL" id="MGFH01000114">
    <property type="protein sequence ID" value="OGM05420.1"/>
    <property type="molecule type" value="Genomic_DNA"/>
</dbReference>
<organism evidence="1 2">
    <name type="scientific">Candidatus Wallbacteria bacterium GWC2_49_35</name>
    <dbReference type="NCBI Taxonomy" id="1817813"/>
    <lineage>
        <taxon>Bacteria</taxon>
        <taxon>Candidatus Walliibacteriota</taxon>
    </lineage>
</organism>
<reference evidence="1 2" key="1">
    <citation type="journal article" date="2016" name="Nat. Commun.">
        <title>Thousands of microbial genomes shed light on interconnected biogeochemical processes in an aquifer system.</title>
        <authorList>
            <person name="Anantharaman K."/>
            <person name="Brown C.T."/>
            <person name="Hug L.A."/>
            <person name="Sharon I."/>
            <person name="Castelle C.J."/>
            <person name="Probst A.J."/>
            <person name="Thomas B.C."/>
            <person name="Singh A."/>
            <person name="Wilkins M.J."/>
            <person name="Karaoz U."/>
            <person name="Brodie E.L."/>
            <person name="Williams K.H."/>
            <person name="Hubbard S.S."/>
            <person name="Banfield J.F."/>
        </authorList>
    </citation>
    <scope>NUCLEOTIDE SEQUENCE [LARGE SCALE GENOMIC DNA]</scope>
</reference>
<evidence type="ECO:0000313" key="2">
    <source>
        <dbReference type="Proteomes" id="UP000178735"/>
    </source>
</evidence>
<comment type="caution">
    <text evidence="1">The sequence shown here is derived from an EMBL/GenBank/DDBJ whole genome shotgun (WGS) entry which is preliminary data.</text>
</comment>
<protein>
    <submittedName>
        <fullName evidence="1">Uncharacterized protein</fullName>
    </submittedName>
</protein>
<evidence type="ECO:0000313" key="1">
    <source>
        <dbReference type="EMBL" id="OGM05420.1"/>
    </source>
</evidence>
<proteinExistence type="predicted"/>
<dbReference type="PROSITE" id="PS51257">
    <property type="entry name" value="PROKAR_LIPOPROTEIN"/>
    <property type="match status" value="1"/>
</dbReference>